<dbReference type="SUPFAM" id="SSF102462">
    <property type="entry name" value="Peptidyl-tRNA hydrolase II"/>
    <property type="match status" value="1"/>
</dbReference>
<sequence>MNQVKIAIVIKDQLATWQKLNVTAFLASSVAIAHPDTHGAELITASGNNYMPFMKYPVLVYKADTGAQLQRAFNRAKERGLHIGIYTQGLFATKTETDNLSEIASHTDADLDLVGIVVYGESKKVDKALDGLRLHD</sequence>
<dbReference type="AlphaFoldDB" id="A0A5C1I8T9"/>
<gene>
    <name evidence="1" type="ORF">DEO27_029670</name>
</gene>
<evidence type="ECO:0000313" key="2">
    <source>
        <dbReference type="Proteomes" id="UP000251402"/>
    </source>
</evidence>
<dbReference type="OrthoDB" id="1684239at2"/>
<proteinExistence type="predicted"/>
<organism evidence="1 2">
    <name type="scientific">Mucilaginibacter rubeus</name>
    <dbReference type="NCBI Taxonomy" id="2027860"/>
    <lineage>
        <taxon>Bacteria</taxon>
        <taxon>Pseudomonadati</taxon>
        <taxon>Bacteroidota</taxon>
        <taxon>Sphingobacteriia</taxon>
        <taxon>Sphingobacteriales</taxon>
        <taxon>Sphingobacteriaceae</taxon>
        <taxon>Mucilaginibacter</taxon>
    </lineage>
</organism>
<dbReference type="KEGG" id="mrub:DEO27_029670"/>
<evidence type="ECO:0000313" key="1">
    <source>
        <dbReference type="EMBL" id="QEM14008.1"/>
    </source>
</evidence>
<dbReference type="Pfam" id="PF09391">
    <property type="entry name" value="DUF2000"/>
    <property type="match status" value="1"/>
</dbReference>
<dbReference type="Proteomes" id="UP000251402">
    <property type="component" value="Chromosome"/>
</dbReference>
<name>A0A5C1I8T9_9SPHI</name>
<protein>
    <submittedName>
        <fullName evidence="1">DUF2000 domain-containing protein</fullName>
    </submittedName>
</protein>
<dbReference type="RefSeq" id="WP_112574546.1">
    <property type="nucleotide sequence ID" value="NZ_CP043450.1"/>
</dbReference>
<reference evidence="1" key="1">
    <citation type="submission" date="2019-08" db="EMBL/GenBank/DDBJ databases">
        <title>Comparative genome analysis confer to the adaptation heavy metal polluted environment.</title>
        <authorList>
            <person name="Li Y."/>
        </authorList>
    </citation>
    <scope>NUCLEOTIDE SEQUENCE [LARGE SCALE GENOMIC DNA]</scope>
    <source>
        <strain evidence="1">P1</strain>
    </source>
</reference>
<dbReference type="Gene3D" id="3.40.1490.10">
    <property type="entry name" value="Bit1"/>
    <property type="match status" value="1"/>
</dbReference>
<accession>A0A5C1I8T9</accession>
<dbReference type="InterPro" id="IPR018988">
    <property type="entry name" value="DUF2000"/>
</dbReference>
<keyword evidence="2" id="KW-1185">Reference proteome</keyword>
<dbReference type="InterPro" id="IPR023476">
    <property type="entry name" value="Pep_tRNA_hydro_II_dom_sf"/>
</dbReference>
<dbReference type="EMBL" id="CP043450">
    <property type="protein sequence ID" value="QEM14008.1"/>
    <property type="molecule type" value="Genomic_DNA"/>
</dbReference>